<evidence type="ECO:0000256" key="2">
    <source>
        <dbReference type="ARBA" id="ARBA00022840"/>
    </source>
</evidence>
<dbReference type="PANTHER" id="PTHR11361:SF152">
    <property type="entry name" value="DNA MISMATCH REPAIR PROTEIN"/>
    <property type="match status" value="1"/>
</dbReference>
<dbReference type="InterPro" id="IPR045076">
    <property type="entry name" value="MutS"/>
</dbReference>
<evidence type="ECO:0000313" key="6">
    <source>
        <dbReference type="EMBL" id="NSJ86580.1"/>
    </source>
</evidence>
<reference evidence="6 7" key="1">
    <citation type="journal article" date="2020" name="Cell Host Microbe">
        <title>Functional and Genomic Variation between Human-Derived Isolates of Lachnospiraceae Reveals Inter- and Intra-Species Diversity.</title>
        <authorList>
            <person name="Sorbara M.T."/>
            <person name="Littmann E.R."/>
            <person name="Fontana E."/>
            <person name="Moody T.U."/>
            <person name="Kohout C.E."/>
            <person name="Gjonbalaj M."/>
            <person name="Eaton V."/>
            <person name="Seok R."/>
            <person name="Leiner I.M."/>
            <person name="Pamer E.G."/>
        </authorList>
    </citation>
    <scope>NUCLEOTIDE SEQUENCE [LARGE SCALE GENOMIC DNA]</scope>
    <source>
        <strain evidence="6 7">MSK.15.26</strain>
    </source>
</reference>
<dbReference type="SMART" id="SM00534">
    <property type="entry name" value="MUTSac"/>
    <property type="match status" value="1"/>
</dbReference>
<dbReference type="InterPro" id="IPR027417">
    <property type="entry name" value="P-loop_NTPase"/>
</dbReference>
<dbReference type="InterPro" id="IPR000432">
    <property type="entry name" value="DNA_mismatch_repair_MutS_C"/>
</dbReference>
<dbReference type="SUPFAM" id="SSF48334">
    <property type="entry name" value="DNA repair protein MutS, domain III"/>
    <property type="match status" value="1"/>
</dbReference>
<dbReference type="PANTHER" id="PTHR11361">
    <property type="entry name" value="DNA MISMATCH REPAIR PROTEIN MUTS FAMILY MEMBER"/>
    <property type="match status" value="1"/>
</dbReference>
<gene>
    <name evidence="6" type="ORF">G5A70_10455</name>
</gene>
<dbReference type="SUPFAM" id="SSF52540">
    <property type="entry name" value="P-loop containing nucleoside triphosphate hydrolases"/>
    <property type="match status" value="1"/>
</dbReference>
<evidence type="ECO:0000259" key="5">
    <source>
        <dbReference type="SMART" id="SM00534"/>
    </source>
</evidence>
<organism evidence="6 7">
    <name type="scientific">Blautia hansenii</name>
    <name type="common">Ruminococcus hansenii</name>
    <dbReference type="NCBI Taxonomy" id="1322"/>
    <lineage>
        <taxon>Bacteria</taxon>
        <taxon>Bacillati</taxon>
        <taxon>Bacillota</taxon>
        <taxon>Clostridia</taxon>
        <taxon>Lachnospirales</taxon>
        <taxon>Lachnospiraceae</taxon>
        <taxon>Blautia</taxon>
    </lineage>
</organism>
<keyword evidence="4" id="KW-0812">Transmembrane</keyword>
<name>A0ABX2I8B7_BLAHA</name>
<sequence>MDSNLSNLVFLLLFFLAASILILVQNRSNQKRFLARIKNSWGQIPQKEYTYEELEHIAQFFRQREKNGFYIDDITWNDLDMDRIFILINQSCSPVGAECLYNLLRKPVFEEKELKERQRLIEFFRSHQEERQKLQMLLASIRRPGNVGIFEAVHVTREVTVQGKTGQVLCLGAFLLSLLFFVLKPNPGVLVFLLVCLVNIGTYWGKKGEIDAYLTSFGCVLQLLEAQKKLEKAGIHQLKEYEEQGKQYKKQLSGFRKGAFWVTERSSTAGGGLGGLFMDYIRMMTHIDLIKFHDMMHSMQEHMTEIEGLISLFGYLESMISIASFREILPYYSLPQFLSEDRARMETEDLYHPLISHPVSNSISAQGGILVTGSNASGKSTFLKNVAINAILAQTVYTCTASSYRAPYFKVMTSMALRDDLESGESYFIVEIRSLKRILDEADRDGNLLCIIDEVLRGTNTIERIAASSEILWSICRSHVLSFAATHDIELSYILQNRYKNYHFEEEVGEDDVVFNYLLKEGRVTTRNAIRLLDMMKYDRKLTQRARRAVEHFEQEGVWENMEDSVDKCR</sequence>
<feature type="transmembrane region" description="Helical" evidence="4">
    <location>
        <begin position="166"/>
        <end position="183"/>
    </location>
</feature>
<dbReference type="Proteomes" id="UP000822142">
    <property type="component" value="Unassembled WGS sequence"/>
</dbReference>
<evidence type="ECO:0000313" key="7">
    <source>
        <dbReference type="Proteomes" id="UP000822142"/>
    </source>
</evidence>
<proteinExistence type="predicted"/>
<keyword evidence="1" id="KW-0547">Nucleotide-binding</keyword>
<keyword evidence="2" id="KW-0067">ATP-binding</keyword>
<comment type="caution">
    <text evidence="6">The sequence shown here is derived from an EMBL/GenBank/DDBJ whole genome shotgun (WGS) entry which is preliminary data.</text>
</comment>
<evidence type="ECO:0000256" key="4">
    <source>
        <dbReference type="SAM" id="Phobius"/>
    </source>
</evidence>
<dbReference type="Gene3D" id="1.10.1420.10">
    <property type="match status" value="1"/>
</dbReference>
<protein>
    <submittedName>
        <fullName evidence="6">DNA mismatch repair protein MutS</fullName>
    </submittedName>
</protein>
<evidence type="ECO:0000256" key="3">
    <source>
        <dbReference type="ARBA" id="ARBA00023125"/>
    </source>
</evidence>
<accession>A0ABX2I8B7</accession>
<dbReference type="Gene3D" id="3.40.50.300">
    <property type="entry name" value="P-loop containing nucleotide triphosphate hydrolases"/>
    <property type="match status" value="1"/>
</dbReference>
<keyword evidence="7" id="KW-1185">Reference proteome</keyword>
<dbReference type="EMBL" id="JAAITA010000013">
    <property type="protein sequence ID" value="NSJ86580.1"/>
    <property type="molecule type" value="Genomic_DNA"/>
</dbReference>
<dbReference type="InterPro" id="IPR036187">
    <property type="entry name" value="DNA_mismatch_repair_MutS_sf"/>
</dbReference>
<keyword evidence="4" id="KW-1133">Transmembrane helix</keyword>
<keyword evidence="4" id="KW-0472">Membrane</keyword>
<feature type="transmembrane region" description="Helical" evidence="4">
    <location>
        <begin position="6"/>
        <end position="24"/>
    </location>
</feature>
<dbReference type="Pfam" id="PF00488">
    <property type="entry name" value="MutS_V"/>
    <property type="match status" value="1"/>
</dbReference>
<evidence type="ECO:0000256" key="1">
    <source>
        <dbReference type="ARBA" id="ARBA00022741"/>
    </source>
</evidence>
<keyword evidence="3" id="KW-0238">DNA-binding</keyword>
<feature type="domain" description="DNA mismatch repair proteins mutS family" evidence="5">
    <location>
        <begin position="366"/>
        <end position="551"/>
    </location>
</feature>
<dbReference type="RefSeq" id="WP_173749591.1">
    <property type="nucleotide sequence ID" value="NZ_JAAITA010000013.1"/>
</dbReference>